<evidence type="ECO:0000313" key="2">
    <source>
        <dbReference type="EMBL" id="UTI66768.1"/>
    </source>
</evidence>
<feature type="region of interest" description="Disordered" evidence="1">
    <location>
        <begin position="1"/>
        <end position="22"/>
    </location>
</feature>
<organism evidence="2 3">
    <name type="scientific">Paraconexibacter antarcticus</name>
    <dbReference type="NCBI Taxonomy" id="2949664"/>
    <lineage>
        <taxon>Bacteria</taxon>
        <taxon>Bacillati</taxon>
        <taxon>Actinomycetota</taxon>
        <taxon>Thermoleophilia</taxon>
        <taxon>Solirubrobacterales</taxon>
        <taxon>Paraconexibacteraceae</taxon>
        <taxon>Paraconexibacter</taxon>
    </lineage>
</organism>
<accession>A0ABY5DXL6</accession>
<sequence>MAGRADPKRLLDSRGSTLDPVQQPPYLAKAGLRLYQVFHELLPLSVVHRVSCVRRSADALAGAPDLGVDVDLSAVTPFVHHMAVDVEDRGGLVTDLLGDLDDRQLLLGDQQRCPV</sequence>
<reference evidence="2 3" key="1">
    <citation type="submission" date="2022-06" db="EMBL/GenBank/DDBJ databases">
        <title>Paraconexibacter antarcticus.</title>
        <authorList>
            <person name="Kim C.S."/>
        </authorList>
    </citation>
    <scope>NUCLEOTIDE SEQUENCE [LARGE SCALE GENOMIC DNA]</scope>
    <source>
        <strain evidence="2 3">02-257</strain>
    </source>
</reference>
<dbReference type="Proteomes" id="UP001056035">
    <property type="component" value="Chromosome"/>
</dbReference>
<evidence type="ECO:0000256" key="1">
    <source>
        <dbReference type="SAM" id="MobiDB-lite"/>
    </source>
</evidence>
<keyword evidence="3" id="KW-1185">Reference proteome</keyword>
<proteinExistence type="predicted"/>
<protein>
    <submittedName>
        <fullName evidence="2">Uncharacterized protein</fullName>
    </submittedName>
</protein>
<feature type="compositionally biased region" description="Basic and acidic residues" evidence="1">
    <location>
        <begin position="1"/>
        <end position="12"/>
    </location>
</feature>
<dbReference type="RefSeq" id="WP_254573431.1">
    <property type="nucleotide sequence ID" value="NZ_CP098502.1"/>
</dbReference>
<evidence type="ECO:0000313" key="3">
    <source>
        <dbReference type="Proteomes" id="UP001056035"/>
    </source>
</evidence>
<gene>
    <name evidence="2" type="ORF">NBH00_11295</name>
</gene>
<dbReference type="EMBL" id="CP098502">
    <property type="protein sequence ID" value="UTI66768.1"/>
    <property type="molecule type" value="Genomic_DNA"/>
</dbReference>
<name>A0ABY5DXL6_9ACTN</name>